<dbReference type="InterPro" id="IPR050136">
    <property type="entry name" value="FA_oxidation_alpha_subunit"/>
</dbReference>
<name>A0A2Z3H220_9BACT</name>
<proteinExistence type="predicted"/>
<dbReference type="InterPro" id="IPR029045">
    <property type="entry name" value="ClpP/crotonase-like_dom_sf"/>
</dbReference>
<gene>
    <name evidence="1" type="ORF">C1280_30070</name>
</gene>
<dbReference type="EMBL" id="CP025958">
    <property type="protein sequence ID" value="AWM40819.1"/>
    <property type="molecule type" value="Genomic_DNA"/>
</dbReference>
<evidence type="ECO:0008006" key="3">
    <source>
        <dbReference type="Google" id="ProtNLM"/>
    </source>
</evidence>
<dbReference type="PANTHER" id="PTHR43612">
    <property type="entry name" value="TRIFUNCTIONAL ENZYME SUBUNIT ALPHA"/>
    <property type="match status" value="1"/>
</dbReference>
<dbReference type="PANTHER" id="PTHR43612:SF3">
    <property type="entry name" value="TRIFUNCTIONAL ENZYME SUBUNIT ALPHA, MITOCHONDRIAL"/>
    <property type="match status" value="1"/>
</dbReference>
<protein>
    <recommendedName>
        <fullName evidence="3">3-hydroxyacyl-CoA dehydrogenase</fullName>
    </recommendedName>
</protein>
<reference evidence="1 2" key="1">
    <citation type="submission" date="2018-01" db="EMBL/GenBank/DDBJ databases">
        <title>G. obscuriglobus.</title>
        <authorList>
            <person name="Franke J."/>
            <person name="Blomberg W."/>
            <person name="Selmecki A."/>
        </authorList>
    </citation>
    <scope>NUCLEOTIDE SEQUENCE [LARGE SCALE GENOMIC DNA]</scope>
    <source>
        <strain evidence="1 2">DSM 5831</strain>
    </source>
</reference>
<dbReference type="Proteomes" id="UP000245802">
    <property type="component" value="Chromosome"/>
</dbReference>
<dbReference type="KEGG" id="gog:C1280_30070"/>
<sequence>MLAGRVTTNSRCRMSAVTLTTRPDGVAVLTFDQSGSKANVLTRELWTEFGDALTSLSTRADVTGLVLASAKPGIFIAGADLKLLANAPVPNDPEVRAFIEQGLRVLEQLEALPFPTCAAIDGAALGGGLEVALACDCRICGTNPKVQLGLPEVKLGLIPGWGGTQRLPRVLGVSGMHQASTMLTTGQSLDYHGAVAHELVDVAVEPATLVTQAAYYVLRVDRKDRRARKFYPLSPPWERQRFKPLREPEPGAATEAVRVLYEGERLPLRQAIQLETEAFMQLAGSEESKRLIAEFFNRKGTRG</sequence>
<dbReference type="AlphaFoldDB" id="A0A2Z3H220"/>
<organism evidence="1 2">
    <name type="scientific">Gemmata obscuriglobus</name>
    <dbReference type="NCBI Taxonomy" id="114"/>
    <lineage>
        <taxon>Bacteria</taxon>
        <taxon>Pseudomonadati</taxon>
        <taxon>Planctomycetota</taxon>
        <taxon>Planctomycetia</taxon>
        <taxon>Gemmatales</taxon>
        <taxon>Gemmataceae</taxon>
        <taxon>Gemmata</taxon>
    </lineage>
</organism>
<dbReference type="InterPro" id="IPR001753">
    <property type="entry name" value="Enoyl-CoA_hydra/iso"/>
</dbReference>
<dbReference type="CDD" id="cd06558">
    <property type="entry name" value="crotonase-like"/>
    <property type="match status" value="1"/>
</dbReference>
<accession>A0A2Z3H220</accession>
<dbReference type="Pfam" id="PF00378">
    <property type="entry name" value="ECH_1"/>
    <property type="match status" value="1"/>
</dbReference>
<dbReference type="GO" id="GO:0016509">
    <property type="term" value="F:long-chain (3S)-3-hydroxyacyl-CoA dehydrogenase (NAD+) activity"/>
    <property type="evidence" value="ECO:0007669"/>
    <property type="project" value="TreeGrafter"/>
</dbReference>
<dbReference type="GO" id="GO:0006635">
    <property type="term" value="P:fatty acid beta-oxidation"/>
    <property type="evidence" value="ECO:0007669"/>
    <property type="project" value="TreeGrafter"/>
</dbReference>
<keyword evidence="2" id="KW-1185">Reference proteome</keyword>
<dbReference type="GO" id="GO:0004300">
    <property type="term" value="F:enoyl-CoA hydratase activity"/>
    <property type="evidence" value="ECO:0007669"/>
    <property type="project" value="TreeGrafter"/>
</dbReference>
<evidence type="ECO:0000313" key="1">
    <source>
        <dbReference type="EMBL" id="AWM40819.1"/>
    </source>
</evidence>
<evidence type="ECO:0000313" key="2">
    <source>
        <dbReference type="Proteomes" id="UP000245802"/>
    </source>
</evidence>
<dbReference type="Gene3D" id="3.90.226.10">
    <property type="entry name" value="2-enoyl-CoA Hydratase, Chain A, domain 1"/>
    <property type="match status" value="1"/>
</dbReference>
<dbReference type="SUPFAM" id="SSF52096">
    <property type="entry name" value="ClpP/crotonase"/>
    <property type="match status" value="1"/>
</dbReference>
<dbReference type="OrthoDB" id="9771883at2"/>